<dbReference type="RefSeq" id="WP_303701162.1">
    <property type="nucleotide sequence ID" value="NZ_VSIV01000164.1"/>
</dbReference>
<dbReference type="GO" id="GO:0003700">
    <property type="term" value="F:DNA-binding transcription factor activity"/>
    <property type="evidence" value="ECO:0007669"/>
    <property type="project" value="InterPro"/>
</dbReference>
<evidence type="ECO:0000256" key="2">
    <source>
        <dbReference type="ARBA" id="ARBA00023125"/>
    </source>
</evidence>
<dbReference type="AlphaFoldDB" id="A0A5D0MHZ8"/>
<dbReference type="GO" id="GO:0003677">
    <property type="term" value="F:DNA binding"/>
    <property type="evidence" value="ECO:0007669"/>
    <property type="project" value="UniProtKB-KW"/>
</dbReference>
<dbReference type="SUPFAM" id="SSF46785">
    <property type="entry name" value="Winged helix' DNA-binding domain"/>
    <property type="match status" value="1"/>
</dbReference>
<name>A0A5D0MHZ8_FLESI</name>
<keyword evidence="1" id="KW-0805">Transcription regulation</keyword>
<feature type="domain" description="HTH gntR-type" evidence="4">
    <location>
        <begin position="29"/>
        <end position="71"/>
    </location>
</feature>
<dbReference type="InterPro" id="IPR000524">
    <property type="entry name" value="Tscrpt_reg_HTH_GntR"/>
</dbReference>
<dbReference type="InterPro" id="IPR036388">
    <property type="entry name" value="WH-like_DNA-bd_sf"/>
</dbReference>
<protein>
    <submittedName>
        <fullName evidence="5">GntR family transcriptional regulator</fullName>
    </submittedName>
</protein>
<evidence type="ECO:0000313" key="5">
    <source>
        <dbReference type="EMBL" id="TYB33334.1"/>
    </source>
</evidence>
<evidence type="ECO:0000259" key="4">
    <source>
        <dbReference type="Pfam" id="PF00392"/>
    </source>
</evidence>
<sequence length="305" mass="34854">MSNKIVSAFNKSAAVKAYLIKMIFEKRSGNIPTSEELAAKLGANVNTVKKVIKDLVKEGYIKTNKKAGTTIKTPIPTETSSSFKMYMEDLISLIMEMKSSGLGETEVESIFINALSENKKAESNIIYIDTSPESLIVGKTELESKLGFNITTMLLEDFLRKYEKIKGDNKIFITTYICFQHLVNRNINENIIPLKITPPLDLLVNFDKIPIDTNVVSVVLSEQIQERIYDVYGLILEKFRNFKIYTLSEVKRKPALLDKCDLLLTLKSTYRENEEYFSKVSNVITYNRFHDEEGIELIKSYLKRP</sequence>
<dbReference type="EMBL" id="VSIV01000164">
    <property type="protein sequence ID" value="TYB33334.1"/>
    <property type="molecule type" value="Genomic_DNA"/>
</dbReference>
<dbReference type="Proteomes" id="UP000323337">
    <property type="component" value="Unassembled WGS sequence"/>
</dbReference>
<dbReference type="InterPro" id="IPR036390">
    <property type="entry name" value="WH_DNA-bd_sf"/>
</dbReference>
<dbReference type="Pfam" id="PF00392">
    <property type="entry name" value="GntR"/>
    <property type="match status" value="1"/>
</dbReference>
<evidence type="ECO:0000313" key="6">
    <source>
        <dbReference type="Proteomes" id="UP000323337"/>
    </source>
</evidence>
<evidence type="ECO:0000256" key="1">
    <source>
        <dbReference type="ARBA" id="ARBA00023015"/>
    </source>
</evidence>
<evidence type="ECO:0000256" key="3">
    <source>
        <dbReference type="ARBA" id="ARBA00023163"/>
    </source>
</evidence>
<gene>
    <name evidence="5" type="ORF">FXF49_06855</name>
</gene>
<keyword evidence="3" id="KW-0804">Transcription</keyword>
<organism evidence="5 6">
    <name type="scientific">Flexistipes sinusarabici</name>
    <dbReference type="NCBI Taxonomy" id="2352"/>
    <lineage>
        <taxon>Bacteria</taxon>
        <taxon>Pseudomonadati</taxon>
        <taxon>Deferribacterota</taxon>
        <taxon>Deferribacteres</taxon>
        <taxon>Deferribacterales</taxon>
        <taxon>Flexistipitaceae</taxon>
        <taxon>Flexistipes</taxon>
    </lineage>
</organism>
<reference evidence="5 6" key="1">
    <citation type="submission" date="2019-08" db="EMBL/GenBank/DDBJ databases">
        <title>Genomic characterization of a novel candidate phylum (ARYD3) from a high temperature, high salinity tertiary oil reservoir in north central Oklahoma, USA.</title>
        <authorList>
            <person name="Youssef N.H."/>
            <person name="Yadav A."/>
            <person name="Elshahed M.S."/>
        </authorList>
    </citation>
    <scope>NUCLEOTIDE SEQUENCE [LARGE SCALE GENOMIC DNA]</scope>
    <source>
        <strain evidence="5">ARYD1</strain>
    </source>
</reference>
<proteinExistence type="predicted"/>
<keyword evidence="2" id="KW-0238">DNA-binding</keyword>
<comment type="caution">
    <text evidence="5">The sequence shown here is derived from an EMBL/GenBank/DDBJ whole genome shotgun (WGS) entry which is preliminary data.</text>
</comment>
<dbReference type="Gene3D" id="1.10.10.10">
    <property type="entry name" value="Winged helix-like DNA-binding domain superfamily/Winged helix DNA-binding domain"/>
    <property type="match status" value="1"/>
</dbReference>
<accession>A0A5D0MHZ8</accession>